<dbReference type="Proteomes" id="UP000608513">
    <property type="component" value="Unassembled WGS sequence"/>
</dbReference>
<feature type="transmembrane region" description="Helical" evidence="1">
    <location>
        <begin position="28"/>
        <end position="46"/>
    </location>
</feature>
<gene>
    <name evidence="2" type="ORF">H8N03_01060</name>
</gene>
<dbReference type="AlphaFoldDB" id="A0A923S9B8"/>
<dbReference type="PANTHER" id="PTHR38442">
    <property type="entry name" value="INNER MEMBRANE PROTEIN-RELATED"/>
    <property type="match status" value="1"/>
</dbReference>
<comment type="caution">
    <text evidence="2">The sequence shown here is derived from an EMBL/GenBank/DDBJ whole genome shotgun (WGS) entry which is preliminary data.</text>
</comment>
<protein>
    <submittedName>
        <fullName evidence="2">DUF445 family protein</fullName>
    </submittedName>
</protein>
<reference evidence="2" key="1">
    <citation type="submission" date="2020-08" db="EMBL/GenBank/DDBJ databases">
        <title>Ramlibacter sp. USB13 16S ribosomal RNA gene genome sequencing and assembly.</title>
        <authorList>
            <person name="Kang M."/>
        </authorList>
    </citation>
    <scope>NUCLEOTIDE SEQUENCE</scope>
    <source>
        <strain evidence="2">USB13</strain>
    </source>
</reference>
<name>A0A923S9B8_9BURK</name>
<evidence type="ECO:0000313" key="3">
    <source>
        <dbReference type="Proteomes" id="UP000608513"/>
    </source>
</evidence>
<sequence>MRCQNPPRPKGNVVEHKRQELASAKRKAGLLLAAAAFIFAATMLVPPNPWVLAIRAIAEAAMVGGLADWFAVSALFRRIPTGIPFITAHTDVIARSKDRIADNLSLFVKEEFLAPDTLVGLMRAHDPSRYVAQWLTDPANAQRVGSYLARATEGVLHLVEDARIEQLVRDAVREVFQRADLTGSLRGLLESLTSDGRHGQLLDQAVERALRVVERAETREWIAAQVIDWLAQEHPRKQKLLPKQWIAQNVAAALADAVARRLESIRANPAHAYRQLFDEWMHDFVLRLQSDPVLHARGEEIKQYLLNDETFGTYVGTLWKSLKASLAEDLRKPDSMIHQGAAAGARWLGEQLTQDAELRQSLRSQLEEAARRLAPEFADFLTRHVRDTVRAWDGREMADQIELNIGKDLQAIRVNGTIVGGAIGLLLHLLTYVAGAA</sequence>
<organism evidence="2 3">
    <name type="scientific">Ramlibacter cellulosilyticus</name>
    <dbReference type="NCBI Taxonomy" id="2764187"/>
    <lineage>
        <taxon>Bacteria</taxon>
        <taxon>Pseudomonadati</taxon>
        <taxon>Pseudomonadota</taxon>
        <taxon>Betaproteobacteria</taxon>
        <taxon>Burkholderiales</taxon>
        <taxon>Comamonadaceae</taxon>
        <taxon>Ramlibacter</taxon>
    </lineage>
</organism>
<keyword evidence="3" id="KW-1185">Reference proteome</keyword>
<dbReference type="EMBL" id="JACORT010000001">
    <property type="protein sequence ID" value="MBC5781511.1"/>
    <property type="molecule type" value="Genomic_DNA"/>
</dbReference>
<dbReference type="InterPro" id="IPR007383">
    <property type="entry name" value="DUF445"/>
</dbReference>
<keyword evidence="1" id="KW-1133">Transmembrane helix</keyword>
<evidence type="ECO:0000256" key="1">
    <source>
        <dbReference type="SAM" id="Phobius"/>
    </source>
</evidence>
<dbReference type="PANTHER" id="PTHR38442:SF1">
    <property type="entry name" value="INNER MEMBRANE PROTEIN"/>
    <property type="match status" value="1"/>
</dbReference>
<dbReference type="Pfam" id="PF04286">
    <property type="entry name" value="DUF445"/>
    <property type="match status" value="1"/>
</dbReference>
<dbReference type="GO" id="GO:0005886">
    <property type="term" value="C:plasma membrane"/>
    <property type="evidence" value="ECO:0007669"/>
    <property type="project" value="TreeGrafter"/>
</dbReference>
<accession>A0A923S9B8</accession>
<evidence type="ECO:0000313" key="2">
    <source>
        <dbReference type="EMBL" id="MBC5781511.1"/>
    </source>
</evidence>
<keyword evidence="1" id="KW-0472">Membrane</keyword>
<keyword evidence="1" id="KW-0812">Transmembrane</keyword>
<feature type="transmembrane region" description="Helical" evidence="1">
    <location>
        <begin position="414"/>
        <end position="434"/>
    </location>
</feature>
<feature type="transmembrane region" description="Helical" evidence="1">
    <location>
        <begin position="52"/>
        <end position="76"/>
    </location>
</feature>
<proteinExistence type="predicted"/>